<proteinExistence type="predicted"/>
<name>A0A448WSR7_9PLAT</name>
<reference evidence="2" key="1">
    <citation type="submission" date="2018-11" db="EMBL/GenBank/DDBJ databases">
        <authorList>
            <consortium name="Pathogen Informatics"/>
        </authorList>
    </citation>
    <scope>NUCLEOTIDE SEQUENCE</scope>
</reference>
<evidence type="ECO:0000313" key="3">
    <source>
        <dbReference type="Proteomes" id="UP000784294"/>
    </source>
</evidence>
<protein>
    <submittedName>
        <fullName evidence="2">Uncharacterized protein</fullName>
    </submittedName>
</protein>
<feature type="region of interest" description="Disordered" evidence="1">
    <location>
        <begin position="1"/>
        <end position="46"/>
    </location>
</feature>
<organism evidence="2 3">
    <name type="scientific">Protopolystoma xenopodis</name>
    <dbReference type="NCBI Taxonomy" id="117903"/>
    <lineage>
        <taxon>Eukaryota</taxon>
        <taxon>Metazoa</taxon>
        <taxon>Spiralia</taxon>
        <taxon>Lophotrochozoa</taxon>
        <taxon>Platyhelminthes</taxon>
        <taxon>Monogenea</taxon>
        <taxon>Polyopisthocotylea</taxon>
        <taxon>Polystomatidea</taxon>
        <taxon>Polystomatidae</taxon>
        <taxon>Protopolystoma</taxon>
    </lineage>
</organism>
<feature type="non-terminal residue" evidence="2">
    <location>
        <position position="1"/>
    </location>
</feature>
<keyword evidence="3" id="KW-1185">Reference proteome</keyword>
<dbReference type="EMBL" id="CAAALY010041112">
    <property type="protein sequence ID" value="VEL19332.1"/>
    <property type="molecule type" value="Genomic_DNA"/>
</dbReference>
<sequence length="275" mass="30970">PPSPPPPPPSPPSPPSPPPSTPPSSPPPPAPRPRLDDSCSSSSAQFLDRLDRTVEARRTRRLGVTLAESERDLDTHDVEKTSVEQDRDRCLRHMQRAQRQRHLHLQQIADANANVNANVNANADADGADVVEGQKSVDEAYGAWLRDWQLYRDEVLTPRLQLLSRLADLEADLAECTGRLNQLIEYTCRETSAKATAIAAVGRIEKAASLTERELKQMRTIRLEVEGMRDTVPVSLNDIILVFFPRLFRHHFDRIRTENVRIQCRNTEIAVLFQN</sequence>
<accession>A0A448WSR7</accession>
<dbReference type="AlphaFoldDB" id="A0A448WSR7"/>
<evidence type="ECO:0000256" key="1">
    <source>
        <dbReference type="SAM" id="MobiDB-lite"/>
    </source>
</evidence>
<comment type="caution">
    <text evidence="2">The sequence shown here is derived from an EMBL/GenBank/DDBJ whole genome shotgun (WGS) entry which is preliminary data.</text>
</comment>
<gene>
    <name evidence="2" type="ORF">PXEA_LOCUS12772</name>
</gene>
<evidence type="ECO:0000313" key="2">
    <source>
        <dbReference type="EMBL" id="VEL19332.1"/>
    </source>
</evidence>
<feature type="compositionally biased region" description="Pro residues" evidence="1">
    <location>
        <begin position="1"/>
        <end position="32"/>
    </location>
</feature>
<dbReference type="Proteomes" id="UP000784294">
    <property type="component" value="Unassembled WGS sequence"/>
</dbReference>